<keyword evidence="5" id="KW-0560">Oxidoreductase</keyword>
<accession>A0A9Q0NGR1</accession>
<evidence type="ECO:0000313" key="12">
    <source>
        <dbReference type="EMBL" id="KAJ6650006.1"/>
    </source>
</evidence>
<reference evidence="12" key="1">
    <citation type="submission" date="2022-07" db="EMBL/GenBank/DDBJ databases">
        <authorList>
            <person name="Trinca V."/>
            <person name="Uliana J.V.C."/>
            <person name="Torres T.T."/>
            <person name="Ward R.J."/>
            <person name="Monesi N."/>
        </authorList>
    </citation>
    <scope>NUCLEOTIDE SEQUENCE</scope>
    <source>
        <strain evidence="12">HSMRA1968</strain>
        <tissue evidence="12">Whole embryos</tissue>
    </source>
</reference>
<dbReference type="GO" id="GO:0042744">
    <property type="term" value="P:hydrogen peroxide catabolic process"/>
    <property type="evidence" value="ECO:0007669"/>
    <property type="project" value="UniProtKB-KW"/>
</dbReference>
<evidence type="ECO:0000256" key="3">
    <source>
        <dbReference type="ARBA" id="ARBA00022617"/>
    </source>
</evidence>
<dbReference type="Pfam" id="PF00199">
    <property type="entry name" value="Catalase"/>
    <property type="match status" value="1"/>
</dbReference>
<organism evidence="12 13">
    <name type="scientific">Pseudolycoriella hygida</name>
    <dbReference type="NCBI Taxonomy" id="35572"/>
    <lineage>
        <taxon>Eukaryota</taxon>
        <taxon>Metazoa</taxon>
        <taxon>Ecdysozoa</taxon>
        <taxon>Arthropoda</taxon>
        <taxon>Hexapoda</taxon>
        <taxon>Insecta</taxon>
        <taxon>Pterygota</taxon>
        <taxon>Neoptera</taxon>
        <taxon>Endopterygota</taxon>
        <taxon>Diptera</taxon>
        <taxon>Nematocera</taxon>
        <taxon>Sciaroidea</taxon>
        <taxon>Sciaridae</taxon>
        <taxon>Pseudolycoriella</taxon>
    </lineage>
</organism>
<dbReference type="AlphaFoldDB" id="A0A9Q0NGR1"/>
<dbReference type="GO" id="GO:0046872">
    <property type="term" value="F:metal ion binding"/>
    <property type="evidence" value="ECO:0007669"/>
    <property type="project" value="UniProtKB-KW"/>
</dbReference>
<keyword evidence="3 9" id="KW-0349">Heme</keyword>
<dbReference type="PROSITE" id="PS51402">
    <property type="entry name" value="CATALASE_3"/>
    <property type="match status" value="1"/>
</dbReference>
<dbReference type="EMBL" id="WJQU01000001">
    <property type="protein sequence ID" value="KAJ6650006.1"/>
    <property type="molecule type" value="Genomic_DNA"/>
</dbReference>
<keyword evidence="4 9" id="KW-0479">Metal-binding</keyword>
<feature type="domain" description="Catalase core" evidence="11">
    <location>
        <begin position="100"/>
        <end position="485"/>
    </location>
</feature>
<dbReference type="GO" id="GO:0042542">
    <property type="term" value="P:response to hydrogen peroxide"/>
    <property type="evidence" value="ECO:0007669"/>
    <property type="project" value="TreeGrafter"/>
</dbReference>
<dbReference type="PRINTS" id="PR00067">
    <property type="entry name" value="CATALASE"/>
</dbReference>
<dbReference type="InterPro" id="IPR002226">
    <property type="entry name" value="Catalase_haem_BS"/>
</dbReference>
<sequence length="574" mass="64716">MTKVTIRIFAVLVSVQFCFVHGYSAVAALWQLTGGRSTPVVNTINEALNKSSALSSAQDHSTVFTIQDLQHPPYYASSLANGQLNDFAKTNQNNSKVFAQTTHGIPYTSLTASQAIGTNGPILLQDSFLLEKLQLFNRERIPERVVHAKGAGAFGFFEVTNDITYFTKAAFLRRVGKKTDVAVRFSTVGGESGTADTLVSPKGFATKFYTDEGIYDLVGNNFQVFAVRDPMLFVELNRARKRNPQTHLYDETASWDFNSLRPETVMHTILQFSDIGTPKSYRFMDGAGVHTFKMVNSTGCAAYVKLHWTSNQKNKKYFTPDESVEMAGRNPDFLLQELFDSIARKDFPSWTLSIQVMTFEQAEKHPQNPFDVTKFWTVDEYPKIEVGRMTLNRNPVDYFTQIEQLAFSPSHMVPGIEPSPDRMLHARIFAYPDSQLYRLGPNFAQIPVNRCPFEVNTYHRDGLMNVGTNGHGSPNYFPNSFNGINTNVKAFSKQSVFHVSGDVDRIDTGDEDNFSLPNFYLANYVDEDERARIVKNFGISLRKADRLVQENYLKNVAYKVSEEFGECLKNELGL</sequence>
<comment type="cofactor">
    <cofactor evidence="9">
        <name>heme</name>
        <dbReference type="ChEBI" id="CHEBI:30413"/>
    </cofactor>
</comment>
<feature type="non-terminal residue" evidence="12">
    <location>
        <position position="1"/>
    </location>
</feature>
<dbReference type="PIRSF" id="PIRSF038928">
    <property type="entry name" value="Catalase_clade1-3"/>
    <property type="match status" value="1"/>
</dbReference>
<dbReference type="GO" id="GO:0005777">
    <property type="term" value="C:peroxisome"/>
    <property type="evidence" value="ECO:0007669"/>
    <property type="project" value="TreeGrafter"/>
</dbReference>
<evidence type="ECO:0000259" key="11">
    <source>
        <dbReference type="SMART" id="SM01060"/>
    </source>
</evidence>
<evidence type="ECO:0000313" key="13">
    <source>
        <dbReference type="Proteomes" id="UP001151699"/>
    </source>
</evidence>
<comment type="similarity">
    <text evidence="1">Belongs to the catalase family.</text>
</comment>
<dbReference type="PANTHER" id="PTHR11465">
    <property type="entry name" value="CATALASE"/>
    <property type="match status" value="1"/>
</dbReference>
<dbReference type="GO" id="GO:0020037">
    <property type="term" value="F:heme binding"/>
    <property type="evidence" value="ECO:0007669"/>
    <property type="project" value="InterPro"/>
</dbReference>
<dbReference type="SMART" id="SM01060">
    <property type="entry name" value="Catalase"/>
    <property type="match status" value="1"/>
</dbReference>
<dbReference type="Gene3D" id="2.40.180.10">
    <property type="entry name" value="Catalase core domain"/>
    <property type="match status" value="1"/>
</dbReference>
<evidence type="ECO:0000256" key="5">
    <source>
        <dbReference type="ARBA" id="ARBA00023002"/>
    </source>
</evidence>
<feature type="binding site" description="axial binding residue" evidence="9">
    <location>
        <position position="431"/>
    </location>
    <ligand>
        <name>heme</name>
        <dbReference type="ChEBI" id="CHEBI:30413"/>
    </ligand>
    <ligandPart>
        <name>Fe</name>
        <dbReference type="ChEBI" id="CHEBI:18248"/>
    </ligandPart>
</feature>
<feature type="active site" evidence="8">
    <location>
        <position position="220"/>
    </location>
</feature>
<dbReference type="Proteomes" id="UP001151699">
    <property type="component" value="Chromosome A"/>
</dbReference>
<evidence type="ECO:0000256" key="6">
    <source>
        <dbReference type="ARBA" id="ARBA00023004"/>
    </source>
</evidence>
<dbReference type="OrthoDB" id="6880011at2759"/>
<dbReference type="InterPro" id="IPR024711">
    <property type="entry name" value="Catalase_clade1/3"/>
</dbReference>
<protein>
    <submittedName>
        <fullName evidence="12">Catalase</fullName>
    </submittedName>
</protein>
<gene>
    <name evidence="12" type="primary">Cat_0</name>
    <name evidence="12" type="ORF">Bhyg_05249</name>
</gene>
<comment type="caution">
    <text evidence="12">The sequence shown here is derived from an EMBL/GenBank/DDBJ whole genome shotgun (WGS) entry which is preliminary data.</text>
</comment>
<dbReference type="PROSITE" id="PS00437">
    <property type="entry name" value="CATALASE_1"/>
    <property type="match status" value="1"/>
</dbReference>
<dbReference type="InterPro" id="IPR024708">
    <property type="entry name" value="Catalase_AS"/>
</dbReference>
<feature type="active site" evidence="8">
    <location>
        <position position="147"/>
    </location>
</feature>
<dbReference type="InterPro" id="IPR018028">
    <property type="entry name" value="Catalase"/>
</dbReference>
<keyword evidence="2" id="KW-0575">Peroxidase</keyword>
<comment type="function">
    <text evidence="10">Catalyzes the degradation of hydrogen peroxide (H(2)O(2)) generated by peroxisomal oxidases to water and oxygen, thereby protecting cells from the toxic effects of hydrogen peroxide.</text>
</comment>
<keyword evidence="13" id="KW-1185">Reference proteome</keyword>
<evidence type="ECO:0000256" key="1">
    <source>
        <dbReference type="ARBA" id="ARBA00005329"/>
    </source>
</evidence>
<dbReference type="GO" id="GO:0004096">
    <property type="term" value="F:catalase activity"/>
    <property type="evidence" value="ECO:0007669"/>
    <property type="project" value="InterPro"/>
</dbReference>
<evidence type="ECO:0000256" key="10">
    <source>
        <dbReference type="RuleBase" id="RU004142"/>
    </source>
</evidence>
<keyword evidence="7" id="KW-0376">Hydrogen peroxide</keyword>
<dbReference type="InterPro" id="IPR011614">
    <property type="entry name" value="Catalase_core"/>
</dbReference>
<dbReference type="SUPFAM" id="SSF56634">
    <property type="entry name" value="Heme-dependent catalase-like"/>
    <property type="match status" value="1"/>
</dbReference>
<dbReference type="GO" id="GO:0005739">
    <property type="term" value="C:mitochondrion"/>
    <property type="evidence" value="ECO:0007669"/>
    <property type="project" value="TreeGrafter"/>
</dbReference>
<evidence type="ECO:0000256" key="7">
    <source>
        <dbReference type="ARBA" id="ARBA00023324"/>
    </source>
</evidence>
<evidence type="ECO:0000256" key="2">
    <source>
        <dbReference type="ARBA" id="ARBA00022559"/>
    </source>
</evidence>
<proteinExistence type="inferred from homology"/>
<dbReference type="PANTHER" id="PTHR11465:SF9">
    <property type="entry name" value="CATALASE"/>
    <property type="match status" value="1"/>
</dbReference>
<dbReference type="InterPro" id="IPR020835">
    <property type="entry name" value="Catalase_sf"/>
</dbReference>
<evidence type="ECO:0000256" key="8">
    <source>
        <dbReference type="PIRSR" id="PIRSR038928-1"/>
    </source>
</evidence>
<dbReference type="PROSITE" id="PS00438">
    <property type="entry name" value="CATALASE_2"/>
    <property type="match status" value="1"/>
</dbReference>
<keyword evidence="6 9" id="KW-0408">Iron</keyword>
<name>A0A9Q0NGR1_9DIPT</name>
<evidence type="ECO:0000256" key="4">
    <source>
        <dbReference type="ARBA" id="ARBA00022723"/>
    </source>
</evidence>
<evidence type="ECO:0000256" key="9">
    <source>
        <dbReference type="PIRSR" id="PIRSR038928-2"/>
    </source>
</evidence>